<reference evidence="2" key="1">
    <citation type="submission" date="2013-01" db="EMBL/GenBank/DDBJ databases">
        <title>Draft Genome Sequence of a Mulberry Tree, Morus notabilis C.K. Schneid.</title>
        <authorList>
            <person name="He N."/>
            <person name="Zhao S."/>
        </authorList>
    </citation>
    <scope>NUCLEOTIDE SEQUENCE</scope>
</reference>
<dbReference type="Proteomes" id="UP000030645">
    <property type="component" value="Unassembled WGS sequence"/>
</dbReference>
<keyword evidence="2" id="KW-1185">Reference proteome</keyword>
<organism evidence="1 2">
    <name type="scientific">Morus notabilis</name>
    <dbReference type="NCBI Taxonomy" id="981085"/>
    <lineage>
        <taxon>Eukaryota</taxon>
        <taxon>Viridiplantae</taxon>
        <taxon>Streptophyta</taxon>
        <taxon>Embryophyta</taxon>
        <taxon>Tracheophyta</taxon>
        <taxon>Spermatophyta</taxon>
        <taxon>Magnoliopsida</taxon>
        <taxon>eudicotyledons</taxon>
        <taxon>Gunneridae</taxon>
        <taxon>Pentapetalae</taxon>
        <taxon>rosids</taxon>
        <taxon>fabids</taxon>
        <taxon>Rosales</taxon>
        <taxon>Moraceae</taxon>
        <taxon>Moreae</taxon>
        <taxon>Morus</taxon>
    </lineage>
</organism>
<accession>W9RNF9</accession>
<dbReference type="EMBL" id="KE344442">
    <property type="protein sequence ID" value="EXB62312.1"/>
    <property type="molecule type" value="Genomic_DNA"/>
</dbReference>
<name>W9RNF9_9ROSA</name>
<proteinExistence type="predicted"/>
<gene>
    <name evidence="1" type="ORF">L484_022200</name>
</gene>
<evidence type="ECO:0000313" key="1">
    <source>
        <dbReference type="EMBL" id="EXB62312.1"/>
    </source>
</evidence>
<sequence>MVQRTMMSFNIIPASPIKYAQNQKRERRKTVPNFLPKFRGEENKIAAGKTGAESWNGTKPEANLKLLSL</sequence>
<protein>
    <submittedName>
        <fullName evidence="1">Uncharacterized protein</fullName>
    </submittedName>
</protein>
<evidence type="ECO:0000313" key="2">
    <source>
        <dbReference type="Proteomes" id="UP000030645"/>
    </source>
</evidence>
<dbReference type="AlphaFoldDB" id="W9RNF9"/>